<dbReference type="PANTHER" id="PTHR44688">
    <property type="entry name" value="DNA-BINDING TRANSCRIPTIONAL ACTIVATOR DEVR_DOSR"/>
    <property type="match status" value="1"/>
</dbReference>
<dbReference type="PANTHER" id="PTHR44688:SF16">
    <property type="entry name" value="DNA-BINDING TRANSCRIPTIONAL ACTIVATOR DEVR_DOSR"/>
    <property type="match status" value="1"/>
</dbReference>
<dbReference type="InterPro" id="IPR016032">
    <property type="entry name" value="Sig_transdc_resp-reg_C-effctor"/>
</dbReference>
<protein>
    <recommendedName>
        <fullName evidence="4">HTH luxR-type domain-containing protein</fullName>
    </recommendedName>
</protein>
<dbReference type="PRINTS" id="PR00038">
    <property type="entry name" value="HTHLUXR"/>
</dbReference>
<dbReference type="InterPro" id="IPR000792">
    <property type="entry name" value="Tscrpt_reg_LuxR_C"/>
</dbReference>
<sequence length="118" mass="13317">MLNGLRRTDSLSVDVALTERLRALAAQLWSSSKTLIIRRHVEGARWPTSPDTPADTEPLTERELQVLSLACRGVPARQIGYRLFISERTVESHGSNAYRKLGIRSRTELVRRAVLFGF</sequence>
<keyword evidence="3" id="KW-0804">Transcription</keyword>
<proteinExistence type="predicted"/>
<dbReference type="PROSITE" id="PS50043">
    <property type="entry name" value="HTH_LUXR_2"/>
    <property type="match status" value="1"/>
</dbReference>
<gene>
    <name evidence="5" type="ORF">BHQ17_01565</name>
</gene>
<dbReference type="RefSeq" id="WP_069403465.1">
    <property type="nucleotide sequence ID" value="NZ_MIGZ01000004.1"/>
</dbReference>
<comment type="caution">
    <text evidence="5">The sequence shown here is derived from an EMBL/GenBank/DDBJ whole genome shotgun (WGS) entry which is preliminary data.</text>
</comment>
<dbReference type="PROSITE" id="PS00622">
    <property type="entry name" value="HTH_LUXR_1"/>
    <property type="match status" value="1"/>
</dbReference>
<keyword evidence="1" id="KW-0805">Transcription regulation</keyword>
<accession>A0A1E3S2P6</accession>
<evidence type="ECO:0000256" key="1">
    <source>
        <dbReference type="ARBA" id="ARBA00023015"/>
    </source>
</evidence>
<dbReference type="Proteomes" id="UP000094243">
    <property type="component" value="Unassembled WGS sequence"/>
</dbReference>
<organism evidence="5 6">
    <name type="scientific">Mycolicibacterium holsaticum</name>
    <dbReference type="NCBI Taxonomy" id="152142"/>
    <lineage>
        <taxon>Bacteria</taxon>
        <taxon>Bacillati</taxon>
        <taxon>Actinomycetota</taxon>
        <taxon>Actinomycetes</taxon>
        <taxon>Mycobacteriales</taxon>
        <taxon>Mycobacteriaceae</taxon>
        <taxon>Mycolicibacterium</taxon>
    </lineage>
</organism>
<name>A0A1E3S2P6_9MYCO</name>
<dbReference type="CDD" id="cd06170">
    <property type="entry name" value="LuxR_C_like"/>
    <property type="match status" value="1"/>
</dbReference>
<dbReference type="GO" id="GO:0003677">
    <property type="term" value="F:DNA binding"/>
    <property type="evidence" value="ECO:0007669"/>
    <property type="project" value="UniProtKB-KW"/>
</dbReference>
<keyword evidence="2" id="KW-0238">DNA-binding</keyword>
<evidence type="ECO:0000256" key="3">
    <source>
        <dbReference type="ARBA" id="ARBA00023163"/>
    </source>
</evidence>
<keyword evidence="6" id="KW-1185">Reference proteome</keyword>
<dbReference type="Gene3D" id="1.10.10.10">
    <property type="entry name" value="Winged helix-like DNA-binding domain superfamily/Winged helix DNA-binding domain"/>
    <property type="match status" value="1"/>
</dbReference>
<dbReference type="AlphaFoldDB" id="A0A1E3S2P6"/>
<evidence type="ECO:0000313" key="6">
    <source>
        <dbReference type="Proteomes" id="UP000094243"/>
    </source>
</evidence>
<dbReference type="Pfam" id="PF00196">
    <property type="entry name" value="GerE"/>
    <property type="match status" value="1"/>
</dbReference>
<dbReference type="SMART" id="SM00421">
    <property type="entry name" value="HTH_LUXR"/>
    <property type="match status" value="1"/>
</dbReference>
<evidence type="ECO:0000313" key="5">
    <source>
        <dbReference type="EMBL" id="ODQ96388.1"/>
    </source>
</evidence>
<dbReference type="EMBL" id="MIGZ01000004">
    <property type="protein sequence ID" value="ODQ96388.1"/>
    <property type="molecule type" value="Genomic_DNA"/>
</dbReference>
<feature type="domain" description="HTH luxR-type" evidence="4">
    <location>
        <begin position="52"/>
        <end position="117"/>
    </location>
</feature>
<evidence type="ECO:0000256" key="2">
    <source>
        <dbReference type="ARBA" id="ARBA00023125"/>
    </source>
</evidence>
<dbReference type="GO" id="GO:0006355">
    <property type="term" value="P:regulation of DNA-templated transcription"/>
    <property type="evidence" value="ECO:0007669"/>
    <property type="project" value="InterPro"/>
</dbReference>
<reference evidence="6" key="1">
    <citation type="submission" date="2016-09" db="EMBL/GenBank/DDBJ databases">
        <authorList>
            <person name="Greninger A.L."/>
            <person name="Jerome K.R."/>
            <person name="Mcnair B."/>
            <person name="Wallis C."/>
            <person name="Fang F."/>
        </authorList>
    </citation>
    <scope>NUCLEOTIDE SEQUENCE [LARGE SCALE GENOMIC DNA]</scope>
    <source>
        <strain evidence="6">M7</strain>
    </source>
</reference>
<dbReference type="SUPFAM" id="SSF46894">
    <property type="entry name" value="C-terminal effector domain of the bipartite response regulators"/>
    <property type="match status" value="1"/>
</dbReference>
<dbReference type="InterPro" id="IPR036388">
    <property type="entry name" value="WH-like_DNA-bd_sf"/>
</dbReference>
<evidence type="ECO:0000259" key="4">
    <source>
        <dbReference type="PROSITE" id="PS50043"/>
    </source>
</evidence>